<dbReference type="InterPro" id="IPR029058">
    <property type="entry name" value="AB_hydrolase_fold"/>
</dbReference>
<feature type="chain" id="PRO_5011775995" description="Hydrolase or acyltransferase" evidence="2">
    <location>
        <begin position="24"/>
        <end position="348"/>
    </location>
</feature>
<proteinExistence type="predicted"/>
<organism evidence="3 4">
    <name type="scientific">Pseudomonas indica</name>
    <dbReference type="NCBI Taxonomy" id="137658"/>
    <lineage>
        <taxon>Bacteria</taxon>
        <taxon>Pseudomonadati</taxon>
        <taxon>Pseudomonadota</taxon>
        <taxon>Gammaproteobacteria</taxon>
        <taxon>Pseudomonadales</taxon>
        <taxon>Pseudomonadaceae</taxon>
        <taxon>Pseudomonas</taxon>
    </lineage>
</organism>
<dbReference type="EMBL" id="FNFD01000016">
    <property type="protein sequence ID" value="SDL21933.1"/>
    <property type="molecule type" value="Genomic_DNA"/>
</dbReference>
<keyword evidence="4" id="KW-1185">Reference proteome</keyword>
<evidence type="ECO:0000313" key="4">
    <source>
        <dbReference type="Proteomes" id="UP000198706"/>
    </source>
</evidence>
<feature type="compositionally biased region" description="Low complexity" evidence="1">
    <location>
        <begin position="167"/>
        <end position="199"/>
    </location>
</feature>
<protein>
    <recommendedName>
        <fullName evidence="5">Hydrolase or acyltransferase</fullName>
    </recommendedName>
</protein>
<keyword evidence="2" id="KW-0732">Signal</keyword>
<reference evidence="3 4" key="1">
    <citation type="submission" date="2016-10" db="EMBL/GenBank/DDBJ databases">
        <authorList>
            <person name="de Groot N.N."/>
        </authorList>
    </citation>
    <scope>NUCLEOTIDE SEQUENCE [LARGE SCALE GENOMIC DNA]</scope>
    <source>
        <strain evidence="3 4">JCM 21544</strain>
    </source>
</reference>
<feature type="region of interest" description="Disordered" evidence="1">
    <location>
        <begin position="24"/>
        <end position="77"/>
    </location>
</feature>
<name>A0A1G9IAS4_9PSED</name>
<dbReference type="SUPFAM" id="SSF53474">
    <property type="entry name" value="alpha/beta-Hydrolases"/>
    <property type="match status" value="1"/>
</dbReference>
<dbReference type="AlphaFoldDB" id="A0A1G9IAS4"/>
<dbReference type="InterPro" id="IPR022529">
    <property type="entry name" value="DUF3530"/>
</dbReference>
<dbReference type="RefSeq" id="WP_084335969.1">
    <property type="nucleotide sequence ID" value="NZ_FNFD01000016.1"/>
</dbReference>
<evidence type="ECO:0000256" key="1">
    <source>
        <dbReference type="SAM" id="MobiDB-lite"/>
    </source>
</evidence>
<gene>
    <name evidence="3" type="ORF">SAMN05216186_116107</name>
</gene>
<dbReference type="Gene3D" id="3.40.50.1820">
    <property type="entry name" value="alpha/beta hydrolase"/>
    <property type="match status" value="1"/>
</dbReference>
<sequence length="348" mass="37542">MPRTARPLSILCLGLLLPYAALHAEEQSPPAEPPAEEAPAEPQATQRSPLPERSQDEAAGLERQLPHKEQQRLKAGDDDFLALWQPANTGTPKGVVILLPGDSESADAPQAIGPLRRKLPDAGWHTLSLTLPDPLDDLPPPRPVGQPVEPTESVEAGEATSKEEAEAPVPEAPTNPAEAGGMQAPEAATAPAETIPTETPEARRQAHMEKVLARIQSGVDFALEQNASEIVLLGHGTGAYWAAQYLAERKPERIQNLLMVAARVPSGFAPELEDLVPALKLATGDFYYKDQPADRNAAAQRMQAGKRQQHPAYIQIAMKALPGNSAAEQEQLYRRIKGWLMLHARAKG</sequence>
<feature type="signal peptide" evidence="2">
    <location>
        <begin position="1"/>
        <end position="23"/>
    </location>
</feature>
<feature type="region of interest" description="Disordered" evidence="1">
    <location>
        <begin position="128"/>
        <end position="207"/>
    </location>
</feature>
<evidence type="ECO:0008006" key="5">
    <source>
        <dbReference type="Google" id="ProtNLM"/>
    </source>
</evidence>
<accession>A0A1G9IAS4</accession>
<evidence type="ECO:0000313" key="3">
    <source>
        <dbReference type="EMBL" id="SDL21933.1"/>
    </source>
</evidence>
<evidence type="ECO:0000256" key="2">
    <source>
        <dbReference type="SAM" id="SignalP"/>
    </source>
</evidence>
<dbReference type="STRING" id="137658.SAMN05216186_116107"/>
<feature type="compositionally biased region" description="Basic and acidic residues" evidence="1">
    <location>
        <begin position="64"/>
        <end position="77"/>
    </location>
</feature>
<dbReference type="Pfam" id="PF12048">
    <property type="entry name" value="DUF3530"/>
    <property type="match status" value="1"/>
</dbReference>
<dbReference type="Proteomes" id="UP000198706">
    <property type="component" value="Unassembled WGS sequence"/>
</dbReference>